<name>A0A317CER5_9GAMM</name>
<gene>
    <name evidence="1" type="ORF">DKW60_11815</name>
</gene>
<comment type="caution">
    <text evidence="1">The sequence shown here is derived from an EMBL/GenBank/DDBJ whole genome shotgun (WGS) entry which is preliminary data.</text>
</comment>
<protein>
    <recommendedName>
        <fullName evidence="3">DUF4435 domain-containing protein</fullName>
    </recommendedName>
</protein>
<dbReference type="InterPro" id="IPR024508">
    <property type="entry name" value="DUF3226"/>
</dbReference>
<sequence length="212" mass="24162">MPKLLEISKPFIVLVEGKDDAEMLYSLTHSMGMPKDEFQVLQYGGKQKFPSFLKQITNFPEFEMVTKLAIFRDADENSQSAFQSIEHHLKSSDLIPQDSVPTHSGEVKKSDSGFAVGIYITPDCSNKGALETLLLDSLTSEMKSEIETYVTQAEKSLSTDRARDKYKNSTKSRTYAYSALFENASFHDTFNKRLWDWSHPTFNQLKTFLQAF</sequence>
<organism evidence="1 2">
    <name type="scientific">Leucothrix pacifica</name>
    <dbReference type="NCBI Taxonomy" id="1247513"/>
    <lineage>
        <taxon>Bacteria</taxon>
        <taxon>Pseudomonadati</taxon>
        <taxon>Pseudomonadota</taxon>
        <taxon>Gammaproteobacteria</taxon>
        <taxon>Thiotrichales</taxon>
        <taxon>Thiotrichaceae</taxon>
        <taxon>Leucothrix</taxon>
    </lineage>
</organism>
<evidence type="ECO:0008006" key="3">
    <source>
        <dbReference type="Google" id="ProtNLM"/>
    </source>
</evidence>
<evidence type="ECO:0000313" key="2">
    <source>
        <dbReference type="Proteomes" id="UP000245539"/>
    </source>
</evidence>
<accession>A0A317CER5</accession>
<evidence type="ECO:0000313" key="1">
    <source>
        <dbReference type="EMBL" id="PWQ96887.1"/>
    </source>
</evidence>
<dbReference type="Proteomes" id="UP000245539">
    <property type="component" value="Unassembled WGS sequence"/>
</dbReference>
<keyword evidence="2" id="KW-1185">Reference proteome</keyword>
<reference evidence="1 2" key="1">
    <citation type="submission" date="2018-05" db="EMBL/GenBank/DDBJ databases">
        <title>Leucothrix arctica sp. nov., isolated from Arctic seawater.</title>
        <authorList>
            <person name="Choi A."/>
            <person name="Baek K."/>
        </authorList>
    </citation>
    <scope>NUCLEOTIDE SEQUENCE [LARGE SCALE GENOMIC DNA]</scope>
    <source>
        <strain evidence="1 2">JCM 18388</strain>
    </source>
</reference>
<dbReference type="EMBL" id="QGKM01000030">
    <property type="protein sequence ID" value="PWQ96887.1"/>
    <property type="molecule type" value="Genomic_DNA"/>
</dbReference>
<dbReference type="RefSeq" id="WP_109837857.1">
    <property type="nucleotide sequence ID" value="NZ_QGKM01000030.1"/>
</dbReference>
<dbReference type="AlphaFoldDB" id="A0A317CER5"/>
<dbReference type="OrthoDB" id="1805494at2"/>
<dbReference type="Pfam" id="PF11536">
    <property type="entry name" value="DUF3226"/>
    <property type="match status" value="1"/>
</dbReference>
<proteinExistence type="predicted"/>